<evidence type="ECO:0000256" key="2">
    <source>
        <dbReference type="SAM" id="SignalP"/>
    </source>
</evidence>
<dbReference type="OrthoDB" id="4600802at2759"/>
<gene>
    <name evidence="3" type="ORF">BD289DRAFT_456756</name>
</gene>
<evidence type="ECO:0000313" key="4">
    <source>
        <dbReference type="Proteomes" id="UP000241462"/>
    </source>
</evidence>
<feature type="region of interest" description="Disordered" evidence="1">
    <location>
        <begin position="170"/>
        <end position="191"/>
    </location>
</feature>
<feature type="chain" id="PRO_5015771626" evidence="2">
    <location>
        <begin position="19"/>
        <end position="191"/>
    </location>
</feature>
<accession>A0A2T2ZUL5</accession>
<dbReference type="EMBL" id="KZ678671">
    <property type="protein sequence ID" value="PSR77160.1"/>
    <property type="molecule type" value="Genomic_DNA"/>
</dbReference>
<evidence type="ECO:0000256" key="1">
    <source>
        <dbReference type="SAM" id="MobiDB-lite"/>
    </source>
</evidence>
<dbReference type="AlphaFoldDB" id="A0A2T2ZUL5"/>
<name>A0A2T2ZUL5_9PEZI</name>
<reference evidence="3 4" key="1">
    <citation type="journal article" date="2018" name="Mycol. Prog.">
        <title>Coniella lustricola, a new species from submerged detritus.</title>
        <authorList>
            <person name="Raudabaugh D.B."/>
            <person name="Iturriaga T."/>
            <person name="Carver A."/>
            <person name="Mondo S."/>
            <person name="Pangilinan J."/>
            <person name="Lipzen A."/>
            <person name="He G."/>
            <person name="Amirebrahimi M."/>
            <person name="Grigoriev I.V."/>
            <person name="Miller A.N."/>
        </authorList>
    </citation>
    <scope>NUCLEOTIDE SEQUENCE [LARGE SCALE GENOMIC DNA]</scope>
    <source>
        <strain evidence="3 4">B22-T-1</strain>
    </source>
</reference>
<evidence type="ECO:0000313" key="3">
    <source>
        <dbReference type="EMBL" id="PSR77160.1"/>
    </source>
</evidence>
<dbReference type="Proteomes" id="UP000241462">
    <property type="component" value="Unassembled WGS sequence"/>
</dbReference>
<organism evidence="3 4">
    <name type="scientific">Coniella lustricola</name>
    <dbReference type="NCBI Taxonomy" id="2025994"/>
    <lineage>
        <taxon>Eukaryota</taxon>
        <taxon>Fungi</taxon>
        <taxon>Dikarya</taxon>
        <taxon>Ascomycota</taxon>
        <taxon>Pezizomycotina</taxon>
        <taxon>Sordariomycetes</taxon>
        <taxon>Sordariomycetidae</taxon>
        <taxon>Diaporthales</taxon>
        <taxon>Schizoparmaceae</taxon>
        <taxon>Coniella</taxon>
    </lineage>
</organism>
<proteinExistence type="predicted"/>
<keyword evidence="4" id="KW-1185">Reference proteome</keyword>
<feature type="signal peptide" evidence="2">
    <location>
        <begin position="1"/>
        <end position="18"/>
    </location>
</feature>
<keyword evidence="2" id="KW-0732">Signal</keyword>
<dbReference type="InParanoid" id="A0A2T2ZUL5"/>
<sequence length="191" mass="21024">MRFIKLIAAANLLSGVLALPQRLEQRCLTDIDKRATSPKAPTVEEVREWIKTESGVSVGENTVFYASPVKDTEATSFAATIGGTLFSEVFKNKRAYEWMPIPGPGESAMSKDQQDLIIPHMSQALAEESKVKAWVMLQEGATISPDGIWIKYEFPALQKNGVEVWQVAPGGKKKQKYTGKSPVTYEDTATS</sequence>
<protein>
    <submittedName>
        <fullName evidence="3">Uncharacterized protein</fullName>
    </submittedName>
</protein>